<protein>
    <recommendedName>
        <fullName evidence="1">Aminoglycoside phosphotransferase domain-containing protein</fullName>
    </recommendedName>
</protein>
<dbReference type="OrthoDB" id="2906425at2759"/>
<feature type="domain" description="Aminoglycoside phosphotransferase" evidence="1">
    <location>
        <begin position="57"/>
        <end position="325"/>
    </location>
</feature>
<organism evidence="2 3">
    <name type="scientific">Lipomyces starkeyi NRRL Y-11557</name>
    <dbReference type="NCBI Taxonomy" id="675824"/>
    <lineage>
        <taxon>Eukaryota</taxon>
        <taxon>Fungi</taxon>
        <taxon>Dikarya</taxon>
        <taxon>Ascomycota</taxon>
        <taxon>Saccharomycotina</taxon>
        <taxon>Lipomycetes</taxon>
        <taxon>Lipomycetales</taxon>
        <taxon>Lipomycetaceae</taxon>
        <taxon>Lipomyces</taxon>
    </lineage>
</organism>
<dbReference type="InterPro" id="IPR002575">
    <property type="entry name" value="Aminoglycoside_PTrfase"/>
</dbReference>
<evidence type="ECO:0000313" key="3">
    <source>
        <dbReference type="Proteomes" id="UP000094385"/>
    </source>
</evidence>
<dbReference type="SUPFAM" id="SSF56112">
    <property type="entry name" value="Protein kinase-like (PK-like)"/>
    <property type="match status" value="1"/>
</dbReference>
<keyword evidence="3" id="KW-1185">Reference proteome</keyword>
<gene>
    <name evidence="2" type="ORF">LIPSTDRAFT_113139</name>
</gene>
<evidence type="ECO:0000259" key="1">
    <source>
        <dbReference type="Pfam" id="PF01636"/>
    </source>
</evidence>
<dbReference type="InterPro" id="IPR011009">
    <property type="entry name" value="Kinase-like_dom_sf"/>
</dbReference>
<dbReference type="CDD" id="cd05120">
    <property type="entry name" value="APH_ChoK_like"/>
    <property type="match status" value="1"/>
</dbReference>
<dbReference type="EMBL" id="KV454299">
    <property type="protein sequence ID" value="ODQ70969.1"/>
    <property type="molecule type" value="Genomic_DNA"/>
</dbReference>
<dbReference type="Proteomes" id="UP000094385">
    <property type="component" value="Unassembled WGS sequence"/>
</dbReference>
<dbReference type="InterPro" id="IPR051678">
    <property type="entry name" value="AGP_Transferase"/>
</dbReference>
<dbReference type="AlphaFoldDB" id="A0A1E3PZU5"/>
<accession>A0A1E3PZU5</accession>
<reference evidence="2 3" key="1">
    <citation type="journal article" date="2016" name="Proc. Natl. Acad. Sci. U.S.A.">
        <title>Comparative genomics of biotechnologically important yeasts.</title>
        <authorList>
            <person name="Riley R."/>
            <person name="Haridas S."/>
            <person name="Wolfe K.H."/>
            <person name="Lopes M.R."/>
            <person name="Hittinger C.T."/>
            <person name="Goeker M."/>
            <person name="Salamov A.A."/>
            <person name="Wisecaver J.H."/>
            <person name="Long T.M."/>
            <person name="Calvey C.H."/>
            <person name="Aerts A.L."/>
            <person name="Barry K.W."/>
            <person name="Choi C."/>
            <person name="Clum A."/>
            <person name="Coughlan A.Y."/>
            <person name="Deshpande S."/>
            <person name="Douglass A.P."/>
            <person name="Hanson S.J."/>
            <person name="Klenk H.-P."/>
            <person name="LaButti K.M."/>
            <person name="Lapidus A."/>
            <person name="Lindquist E.A."/>
            <person name="Lipzen A.M."/>
            <person name="Meier-Kolthoff J.P."/>
            <person name="Ohm R.A."/>
            <person name="Otillar R.P."/>
            <person name="Pangilinan J.L."/>
            <person name="Peng Y."/>
            <person name="Rokas A."/>
            <person name="Rosa C.A."/>
            <person name="Scheuner C."/>
            <person name="Sibirny A.A."/>
            <person name="Slot J.C."/>
            <person name="Stielow J.B."/>
            <person name="Sun H."/>
            <person name="Kurtzman C.P."/>
            <person name="Blackwell M."/>
            <person name="Grigoriev I.V."/>
            <person name="Jeffries T.W."/>
        </authorList>
    </citation>
    <scope>NUCLEOTIDE SEQUENCE [LARGE SCALE GENOMIC DNA]</scope>
    <source>
        <strain evidence="2 3">NRRL Y-11557</strain>
    </source>
</reference>
<name>A0A1E3PZU5_LIPST</name>
<dbReference type="Gene3D" id="3.30.200.20">
    <property type="entry name" value="Phosphorylase Kinase, domain 1"/>
    <property type="match status" value="1"/>
</dbReference>
<dbReference type="PANTHER" id="PTHR21310">
    <property type="entry name" value="AMINOGLYCOSIDE PHOSPHOTRANSFERASE-RELATED-RELATED"/>
    <property type="match status" value="1"/>
</dbReference>
<dbReference type="PANTHER" id="PTHR21310:SF15">
    <property type="entry name" value="AMINOGLYCOSIDE PHOSPHOTRANSFERASE DOMAIN-CONTAINING PROTEIN"/>
    <property type="match status" value="1"/>
</dbReference>
<evidence type="ECO:0000313" key="2">
    <source>
        <dbReference type="EMBL" id="ODQ70969.1"/>
    </source>
</evidence>
<dbReference type="Gene3D" id="3.90.1200.10">
    <property type="match status" value="1"/>
</dbReference>
<sequence>MRCASFPFNPTMTIDTEELDNLGRQGPKHGIHISKEEAQRIFTRHLNAIVLEYKVSPKGYNNRLYWVTTDKGKFVLKAGGRYWKRAKTETEVAALLLVSKHTAVPVPHVRGWCSDTSICGVEYVITDEVRGTVLSDVWPSMSMDDKKHVLQQLAEYLGEIKAKVTANLLSQQRIGNFLITNTRSGDISKNIDIVIDKTIDGVDGGCTAGHYFAAMLDMQLDAFRQDKVYDGMRHLLPRIQTFTSQSAKLHAMDSAPVFIHGDISLANILVDKSSPIYGITAILDWEWAGFFPIQEEFGPIADMLNRDPPDLLLHLYTESYSRCYRTLVVTR</sequence>
<proteinExistence type="predicted"/>
<dbReference type="Pfam" id="PF01636">
    <property type="entry name" value="APH"/>
    <property type="match status" value="1"/>
</dbReference>